<feature type="chain" id="PRO_5028894320" evidence="1">
    <location>
        <begin position="25"/>
        <end position="157"/>
    </location>
</feature>
<dbReference type="PROSITE" id="PS51318">
    <property type="entry name" value="TAT"/>
    <property type="match status" value="1"/>
</dbReference>
<dbReference type="PANTHER" id="PTHR37625:SF4">
    <property type="entry name" value="OUTER MEMBRANE LIPOPROTEIN"/>
    <property type="match status" value="1"/>
</dbReference>
<dbReference type="EMBL" id="CP058690">
    <property type="protein sequence ID" value="QLH15758.1"/>
    <property type="molecule type" value="Genomic_DNA"/>
</dbReference>
<accession>A0A7H9BY56</accession>
<evidence type="ECO:0000313" key="3">
    <source>
        <dbReference type="Proteomes" id="UP000509322"/>
    </source>
</evidence>
<evidence type="ECO:0000313" key="2">
    <source>
        <dbReference type="EMBL" id="QLH15758.1"/>
    </source>
</evidence>
<name>A0A7H9BY56_PARPN</name>
<dbReference type="AlphaFoldDB" id="A0A7H9BY56"/>
<dbReference type="Pfam" id="PF12790">
    <property type="entry name" value="T6SS-SciN"/>
    <property type="match status" value="1"/>
</dbReference>
<dbReference type="NCBIfam" id="TIGR03352">
    <property type="entry name" value="VI_chp_3"/>
    <property type="match status" value="1"/>
</dbReference>
<dbReference type="RefSeq" id="WP_051419623.1">
    <property type="nucleotide sequence ID" value="NZ_CP038203.1"/>
</dbReference>
<dbReference type="Gene3D" id="2.60.40.4150">
    <property type="entry name" value="Type VI secretion system, lipoprotein SciN"/>
    <property type="match status" value="1"/>
</dbReference>
<dbReference type="InterPro" id="IPR006311">
    <property type="entry name" value="TAT_signal"/>
</dbReference>
<evidence type="ECO:0000256" key="1">
    <source>
        <dbReference type="SAM" id="SignalP"/>
    </source>
</evidence>
<dbReference type="PANTHER" id="PTHR37625">
    <property type="entry name" value="OUTER MEMBRANE LIPOPROTEIN-RELATED"/>
    <property type="match status" value="1"/>
</dbReference>
<dbReference type="InterPro" id="IPR017734">
    <property type="entry name" value="T6SS_SciN"/>
</dbReference>
<proteinExistence type="predicted"/>
<feature type="signal peptide" evidence="1">
    <location>
        <begin position="1"/>
        <end position="24"/>
    </location>
</feature>
<reference evidence="2 3" key="1">
    <citation type="submission" date="2020-07" db="EMBL/GenBank/DDBJ databases">
        <title>The complete genome of Paracoccus pantotrophus ACCC 10489.</title>
        <authorList>
            <person name="Si Y."/>
        </authorList>
    </citation>
    <scope>NUCLEOTIDE SEQUENCE [LARGE SCALE GENOMIC DNA]</scope>
    <source>
        <strain evidence="2 3">ACCC10489</strain>
    </source>
</reference>
<organism evidence="2 3">
    <name type="scientific">Paracoccus pantotrophus</name>
    <name type="common">Thiosphaera pantotropha</name>
    <dbReference type="NCBI Taxonomy" id="82367"/>
    <lineage>
        <taxon>Bacteria</taxon>
        <taxon>Pseudomonadati</taxon>
        <taxon>Pseudomonadota</taxon>
        <taxon>Alphaproteobacteria</taxon>
        <taxon>Rhodobacterales</taxon>
        <taxon>Paracoccaceae</taxon>
        <taxon>Paracoccus</taxon>
    </lineage>
</organism>
<dbReference type="Proteomes" id="UP000509322">
    <property type="component" value="Chromosome 2"/>
</dbReference>
<keyword evidence="2" id="KW-0449">Lipoprotein</keyword>
<keyword evidence="1" id="KW-0732">Signal</keyword>
<dbReference type="InterPro" id="IPR038706">
    <property type="entry name" value="Type_VI_SciN-like_sf"/>
</dbReference>
<sequence>MTTILPILTRRATLAGLGTLALTAACGGPAGPGSVNLAMSASAGVNPGPDGSDRPLTLHILQLRGTAGFDAADTLALQDPAAALGADLVKAETVTLAPGGSAEKALVLDPATTAVAVVAGYRDPAGKTTRAKAAVSPTGTASFTVTAGPGGVTMTPA</sequence>
<protein>
    <submittedName>
        <fullName evidence="2">Type VI secretion system lipoprotein TssJ</fullName>
    </submittedName>
</protein>
<gene>
    <name evidence="2" type="primary">tssJ</name>
    <name evidence="2" type="ORF">HYQ43_16540</name>
</gene>